<dbReference type="PANTHER" id="PTHR42069">
    <property type="entry name" value="HYPHAL ANASTAMOSIS-8 PROTEIN"/>
    <property type="match status" value="1"/>
</dbReference>
<feature type="transmembrane region" description="Helical" evidence="2">
    <location>
        <begin position="163"/>
        <end position="189"/>
    </location>
</feature>
<feature type="transmembrane region" description="Helical" evidence="2">
    <location>
        <begin position="209"/>
        <end position="233"/>
    </location>
</feature>
<evidence type="ECO:0000256" key="1">
    <source>
        <dbReference type="SAM" id="MobiDB-lite"/>
    </source>
</evidence>
<feature type="region of interest" description="Disordered" evidence="1">
    <location>
        <begin position="1"/>
        <end position="76"/>
    </location>
</feature>
<keyword evidence="2" id="KW-1133">Transmembrane helix</keyword>
<gene>
    <name evidence="3" type="ORF">BTUL_0061g00300</name>
</gene>
<protein>
    <recommendedName>
        <fullName evidence="5">MARVEL domain-containing protein</fullName>
    </recommendedName>
</protein>
<dbReference type="AlphaFoldDB" id="A0A4Z1ETZ0"/>
<feature type="region of interest" description="Disordered" evidence="1">
    <location>
        <begin position="433"/>
        <end position="494"/>
    </location>
</feature>
<dbReference type="EMBL" id="PQXH01000061">
    <property type="protein sequence ID" value="TGO13913.1"/>
    <property type="molecule type" value="Genomic_DNA"/>
</dbReference>
<feature type="compositionally biased region" description="Low complexity" evidence="1">
    <location>
        <begin position="17"/>
        <end position="31"/>
    </location>
</feature>
<reference evidence="3 4" key="1">
    <citation type="submission" date="2017-12" db="EMBL/GenBank/DDBJ databases">
        <title>Comparative genomics of Botrytis spp.</title>
        <authorList>
            <person name="Valero-Jimenez C.A."/>
            <person name="Tapia P."/>
            <person name="Veloso J."/>
            <person name="Silva-Moreno E."/>
            <person name="Staats M."/>
            <person name="Valdes J.H."/>
            <person name="Van Kan J.A.L."/>
        </authorList>
    </citation>
    <scope>NUCLEOTIDE SEQUENCE [LARGE SCALE GENOMIC DNA]</scope>
    <source>
        <strain evidence="3 4">Bt9001</strain>
    </source>
</reference>
<evidence type="ECO:0000313" key="4">
    <source>
        <dbReference type="Proteomes" id="UP000297777"/>
    </source>
</evidence>
<comment type="caution">
    <text evidence="3">The sequence shown here is derived from an EMBL/GenBank/DDBJ whole genome shotgun (WGS) entry which is preliminary data.</text>
</comment>
<evidence type="ECO:0000313" key="3">
    <source>
        <dbReference type="EMBL" id="TGO13913.1"/>
    </source>
</evidence>
<name>A0A4Z1ETZ0_9HELO</name>
<keyword evidence="2" id="KW-0472">Membrane</keyword>
<keyword evidence="4" id="KW-1185">Reference proteome</keyword>
<dbReference type="PANTHER" id="PTHR42069:SF1">
    <property type="entry name" value="MARVEL DOMAIN-CONTAINING PROTEIN"/>
    <property type="match status" value="1"/>
</dbReference>
<feature type="transmembrane region" description="Helical" evidence="2">
    <location>
        <begin position="245"/>
        <end position="269"/>
    </location>
</feature>
<evidence type="ECO:0008006" key="5">
    <source>
        <dbReference type="Google" id="ProtNLM"/>
    </source>
</evidence>
<accession>A0A4Z1ETZ0</accession>
<keyword evidence="2" id="KW-0812">Transmembrane</keyword>
<evidence type="ECO:0000256" key="2">
    <source>
        <dbReference type="SAM" id="Phobius"/>
    </source>
</evidence>
<dbReference type="Proteomes" id="UP000297777">
    <property type="component" value="Unassembled WGS sequence"/>
</dbReference>
<feature type="region of interest" description="Disordered" evidence="1">
    <location>
        <begin position="100"/>
        <end position="127"/>
    </location>
</feature>
<feature type="transmembrane region" description="Helical" evidence="2">
    <location>
        <begin position="310"/>
        <end position="337"/>
    </location>
</feature>
<organism evidence="3 4">
    <name type="scientific">Botrytis tulipae</name>
    <dbReference type="NCBI Taxonomy" id="87230"/>
    <lineage>
        <taxon>Eukaryota</taxon>
        <taxon>Fungi</taxon>
        <taxon>Dikarya</taxon>
        <taxon>Ascomycota</taxon>
        <taxon>Pezizomycotina</taxon>
        <taxon>Leotiomycetes</taxon>
        <taxon>Helotiales</taxon>
        <taxon>Sclerotiniaceae</taxon>
        <taxon>Botrytis</taxon>
    </lineage>
</organism>
<dbReference type="OrthoDB" id="5420724at2759"/>
<feature type="region of interest" description="Disordered" evidence="1">
    <location>
        <begin position="381"/>
        <end position="402"/>
    </location>
</feature>
<sequence>MSSPPTNKRRPPPLTQSRSSSDSSTASSASSLKVPRTPRFAEATAVYSPVDDKRSPFADPPSTSDSHAPKSQAYMAQSQPSDIGFGYISDNQRQSQGVPVEMPLTPSSPLKSALRVPGTPGRMMNPLSPTFREEQVLEKHEEMTEKEQVKDLKVKTRVRVAKLLLRFVNFSCSLIVLAMISTSVTIFNATKSLPARSNLPPWAEGTKTWPQIVVLSVSCVSLALCLVVFYNYWRGGHKRAEKVAVYYTLFAVAYFIFSTVMWAVAAGILQGARNSGNNKDIWGWSCVDNKRREIFQEEVDYALVCRLQSWGLVCCIIEVVLESITIAIYGVVFYRYYSKQRLRKSMAIRDRARSDLYLAQLRSQSAPNTPGFGPLSPSYSQYAKSPKFPPSAYQNGPDAEEGHGTRFVEAKTYGGMSAAKPFTLQAPPIKVQSATPKMDQGGFEGQTPPPPPPQQQQHQQQRVVEHVNAAPGEQTYASVPIPGAYASPLPGSGR</sequence>
<proteinExistence type="predicted"/>